<feature type="transmembrane region" description="Helical" evidence="1">
    <location>
        <begin position="53"/>
        <end position="72"/>
    </location>
</feature>
<protein>
    <submittedName>
        <fullName evidence="2">Uncharacterized protein</fullName>
    </submittedName>
</protein>
<reference evidence="2 3" key="1">
    <citation type="submission" date="2019-09" db="EMBL/GenBank/DDBJ databases">
        <title>YIM 132548 draft genome.</title>
        <authorList>
            <person name="Jiang L."/>
        </authorList>
    </citation>
    <scope>NUCLEOTIDE SEQUENCE [LARGE SCALE GENOMIC DNA]</scope>
    <source>
        <strain evidence="2 3">YIM 132548</strain>
    </source>
</reference>
<organism evidence="2 3">
    <name type="scientific">Methylobacterium planeticum</name>
    <dbReference type="NCBI Taxonomy" id="2615211"/>
    <lineage>
        <taxon>Bacteria</taxon>
        <taxon>Pseudomonadati</taxon>
        <taxon>Pseudomonadota</taxon>
        <taxon>Alphaproteobacteria</taxon>
        <taxon>Hyphomicrobiales</taxon>
        <taxon>Methylobacteriaceae</taxon>
        <taxon>Methylobacterium</taxon>
    </lineage>
</organism>
<keyword evidence="3" id="KW-1185">Reference proteome</keyword>
<dbReference type="RefSeq" id="WP_150963998.1">
    <property type="nucleotide sequence ID" value="NZ_VZZJ01000009.1"/>
</dbReference>
<comment type="caution">
    <text evidence="2">The sequence shown here is derived from an EMBL/GenBank/DDBJ whole genome shotgun (WGS) entry which is preliminary data.</text>
</comment>
<evidence type="ECO:0000313" key="3">
    <source>
        <dbReference type="Proteomes" id="UP000441523"/>
    </source>
</evidence>
<keyword evidence="1" id="KW-1133">Transmembrane helix</keyword>
<accession>A0A6N6MR01</accession>
<name>A0A6N6MR01_9HYPH</name>
<feature type="transmembrane region" description="Helical" evidence="1">
    <location>
        <begin position="12"/>
        <end position="41"/>
    </location>
</feature>
<keyword evidence="1" id="KW-0472">Membrane</keyword>
<proteinExistence type="predicted"/>
<gene>
    <name evidence="2" type="ORF">F6X51_12485</name>
</gene>
<dbReference type="AlphaFoldDB" id="A0A6N6MR01"/>
<dbReference type="EMBL" id="VZZJ01000009">
    <property type="protein sequence ID" value="KAB1073167.1"/>
    <property type="molecule type" value="Genomic_DNA"/>
</dbReference>
<evidence type="ECO:0000313" key="2">
    <source>
        <dbReference type="EMBL" id="KAB1073167.1"/>
    </source>
</evidence>
<dbReference type="Proteomes" id="UP000441523">
    <property type="component" value="Unassembled WGS sequence"/>
</dbReference>
<feature type="transmembrane region" description="Helical" evidence="1">
    <location>
        <begin position="78"/>
        <end position="96"/>
    </location>
</feature>
<evidence type="ECO:0000256" key="1">
    <source>
        <dbReference type="SAM" id="Phobius"/>
    </source>
</evidence>
<keyword evidence="1" id="KW-0812">Transmembrane</keyword>
<sequence length="112" mass="11832">MAEPVPNDWASVFLRLVVSLFLGLPLGGVLFAATGLGLALYAGDPILHEPVALALRTGLAVFAFTVLGGFAWTPETGYHSLHGWYAAGVVLAYVLLSKPWRRSRAATAPRAG</sequence>